<keyword evidence="9 10" id="KW-0486">Methionine biosynthesis</keyword>
<dbReference type="Pfam" id="PF03447">
    <property type="entry name" value="NAD_binding_3"/>
    <property type="match status" value="1"/>
</dbReference>
<dbReference type="PANTHER" id="PTHR43331:SF1">
    <property type="entry name" value="HOMOSERINE DEHYDROGENASE"/>
    <property type="match status" value="1"/>
</dbReference>
<keyword evidence="6 10" id="KW-0028">Amino-acid biosynthesis</keyword>
<evidence type="ECO:0000256" key="5">
    <source>
        <dbReference type="ARBA" id="ARBA00013376"/>
    </source>
</evidence>
<keyword evidence="8 10" id="KW-0560">Oxidoreductase</keyword>
<dbReference type="InterPro" id="IPR001342">
    <property type="entry name" value="HDH_cat"/>
</dbReference>
<name>A0A1I0MHP9_9BACT</name>
<dbReference type="SUPFAM" id="SSF55347">
    <property type="entry name" value="Glyceraldehyde-3-phosphate dehydrogenase-like, C-terminal domain"/>
    <property type="match status" value="1"/>
</dbReference>
<evidence type="ECO:0000256" key="2">
    <source>
        <dbReference type="ARBA" id="ARBA00005062"/>
    </source>
</evidence>
<dbReference type="NCBIfam" id="NF004976">
    <property type="entry name" value="PRK06349.1"/>
    <property type="match status" value="1"/>
</dbReference>
<evidence type="ECO:0000256" key="8">
    <source>
        <dbReference type="ARBA" id="ARBA00023002"/>
    </source>
</evidence>
<dbReference type="OrthoDB" id="9808167at2"/>
<evidence type="ECO:0000256" key="6">
    <source>
        <dbReference type="ARBA" id="ARBA00022605"/>
    </source>
</evidence>
<dbReference type="FunFam" id="3.30.360.10:FF:000005">
    <property type="entry name" value="Homoserine dehydrogenase"/>
    <property type="match status" value="1"/>
</dbReference>
<evidence type="ECO:0000259" key="13">
    <source>
        <dbReference type="Pfam" id="PF03447"/>
    </source>
</evidence>
<dbReference type="Gene3D" id="3.40.50.720">
    <property type="entry name" value="NAD(P)-binding Rossmann-like Domain"/>
    <property type="match status" value="1"/>
</dbReference>
<dbReference type="InterPro" id="IPR019811">
    <property type="entry name" value="HDH_CS"/>
</dbReference>
<proteinExistence type="inferred from homology"/>
<dbReference type="PANTHER" id="PTHR43331">
    <property type="entry name" value="HOMOSERINE DEHYDROGENASE"/>
    <property type="match status" value="1"/>
</dbReference>
<dbReference type="AlphaFoldDB" id="A0A1I0MHP9"/>
<organism evidence="14 15">
    <name type="scientific">Roseivirga pacifica</name>
    <dbReference type="NCBI Taxonomy" id="1267423"/>
    <lineage>
        <taxon>Bacteria</taxon>
        <taxon>Pseudomonadati</taxon>
        <taxon>Bacteroidota</taxon>
        <taxon>Cytophagia</taxon>
        <taxon>Cytophagales</taxon>
        <taxon>Roseivirgaceae</taxon>
        <taxon>Roseivirga</taxon>
    </lineage>
</organism>
<keyword evidence="15" id="KW-1185">Reference proteome</keyword>
<keyword evidence="10" id="KW-0521">NADP</keyword>
<dbReference type="SUPFAM" id="SSF51735">
    <property type="entry name" value="NAD(P)-binding Rossmann-fold domains"/>
    <property type="match status" value="1"/>
</dbReference>
<comment type="catalytic activity">
    <reaction evidence="10">
        <text>L-homoserine + NADP(+) = L-aspartate 4-semialdehyde + NADPH + H(+)</text>
        <dbReference type="Rhea" id="RHEA:15761"/>
        <dbReference type="ChEBI" id="CHEBI:15378"/>
        <dbReference type="ChEBI" id="CHEBI:57476"/>
        <dbReference type="ChEBI" id="CHEBI:57783"/>
        <dbReference type="ChEBI" id="CHEBI:58349"/>
        <dbReference type="ChEBI" id="CHEBI:537519"/>
        <dbReference type="EC" id="1.1.1.3"/>
    </reaction>
</comment>
<dbReference type="Proteomes" id="UP000199437">
    <property type="component" value="Unassembled WGS sequence"/>
</dbReference>
<dbReference type="UniPathway" id="UPA00051">
    <property type="reaction ID" value="UER00465"/>
</dbReference>
<evidence type="ECO:0000313" key="14">
    <source>
        <dbReference type="EMBL" id="SEV87280.1"/>
    </source>
</evidence>
<evidence type="ECO:0000313" key="15">
    <source>
        <dbReference type="Proteomes" id="UP000199437"/>
    </source>
</evidence>
<dbReference type="PROSITE" id="PS01042">
    <property type="entry name" value="HOMOSER_DHGENASE"/>
    <property type="match status" value="1"/>
</dbReference>
<evidence type="ECO:0000256" key="3">
    <source>
        <dbReference type="ARBA" id="ARBA00006753"/>
    </source>
</evidence>
<dbReference type="Gene3D" id="3.30.360.10">
    <property type="entry name" value="Dihydrodipicolinate Reductase, domain 2"/>
    <property type="match status" value="1"/>
</dbReference>
<sequence>MQAIKIGLFGYGCVGQGLYETINNSKNFEGEIKKICIKNPNKARSLSADLFTTDKNEILNDESIDVIVELIDDAEAAFDIVTTALKNGKSVVTANKKMVAENLEYLVKLQEETGRAVLYEGAVCASIPIIRTLEEYFGHEPINEIKGIFNGSTNYILTQIFSKNTNYKAALADAQKLGFAESDPTLDVKGYDAKFKLSILLTHAFGINVPPAQIINLGIDHLKPADLEYARENELEVKLIARAKRIGDKVYGFVAPQFTKADNRLQEVRNEFNAVSLTGEFCDEQLFIGKGAGSLPTGAAVLSDISALSYDYKYEYKKHFNQATIKFSSDSLVQVYASFDNPDTIDLNDFESIHEKYFSFDHSYVIGNVCINKLKDEKWLNNKNLNVVLCENGVEDTLGKLCVEDLKAEVSELKKGHDLLVKISR</sequence>
<dbReference type="InterPro" id="IPR005106">
    <property type="entry name" value="Asp/hSer_DH_NAD-bd"/>
</dbReference>
<evidence type="ECO:0000256" key="7">
    <source>
        <dbReference type="ARBA" id="ARBA00022697"/>
    </source>
</evidence>
<evidence type="ECO:0000256" key="9">
    <source>
        <dbReference type="ARBA" id="ARBA00023167"/>
    </source>
</evidence>
<reference evidence="15" key="1">
    <citation type="submission" date="2016-10" db="EMBL/GenBank/DDBJ databases">
        <authorList>
            <person name="Varghese N."/>
            <person name="Submissions S."/>
        </authorList>
    </citation>
    <scope>NUCLEOTIDE SEQUENCE [LARGE SCALE GENOMIC DNA]</scope>
    <source>
        <strain evidence="15">CGMCC 1.12402</strain>
    </source>
</reference>
<keyword evidence="7 10" id="KW-0791">Threonine biosynthesis</keyword>
<comment type="pathway">
    <text evidence="2 10">Amino-acid biosynthesis; L-methionine biosynthesis via de novo pathway; L-homoserine from L-aspartate: step 3/3.</text>
</comment>
<evidence type="ECO:0000256" key="4">
    <source>
        <dbReference type="ARBA" id="ARBA00013213"/>
    </source>
</evidence>
<evidence type="ECO:0000259" key="12">
    <source>
        <dbReference type="Pfam" id="PF00742"/>
    </source>
</evidence>
<dbReference type="RefSeq" id="WP_090256691.1">
    <property type="nucleotide sequence ID" value="NZ_FOIR01000001.1"/>
</dbReference>
<comment type="similarity">
    <text evidence="3 11">Belongs to the homoserine dehydrogenase family.</text>
</comment>
<comment type="pathway">
    <text evidence="1 10">Amino-acid biosynthesis; L-threonine biosynthesis; L-threonine from L-aspartate: step 3/5.</text>
</comment>
<dbReference type="EC" id="1.1.1.3" evidence="4 10"/>
<protein>
    <recommendedName>
        <fullName evidence="5 10">Homoserine dehydrogenase</fullName>
        <ecNumber evidence="4 10">1.1.1.3</ecNumber>
    </recommendedName>
</protein>
<evidence type="ECO:0000256" key="11">
    <source>
        <dbReference type="RuleBase" id="RU004171"/>
    </source>
</evidence>
<dbReference type="GeneID" id="99985132"/>
<evidence type="ECO:0000256" key="10">
    <source>
        <dbReference type="RuleBase" id="RU000579"/>
    </source>
</evidence>
<dbReference type="GO" id="GO:0050661">
    <property type="term" value="F:NADP binding"/>
    <property type="evidence" value="ECO:0007669"/>
    <property type="project" value="InterPro"/>
</dbReference>
<dbReference type="EMBL" id="FOIR01000001">
    <property type="protein sequence ID" value="SEV87280.1"/>
    <property type="molecule type" value="Genomic_DNA"/>
</dbReference>
<accession>A0A1I0MHP9</accession>
<dbReference type="UniPathway" id="UPA00050">
    <property type="reaction ID" value="UER00063"/>
</dbReference>
<evidence type="ECO:0000256" key="1">
    <source>
        <dbReference type="ARBA" id="ARBA00005056"/>
    </source>
</evidence>
<dbReference type="InterPro" id="IPR036291">
    <property type="entry name" value="NAD(P)-bd_dom_sf"/>
</dbReference>
<dbReference type="STRING" id="1267423.SAMN05216290_0369"/>
<dbReference type="Pfam" id="PF00742">
    <property type="entry name" value="Homoserine_dh"/>
    <property type="match status" value="1"/>
</dbReference>
<dbReference type="GO" id="GO:0004412">
    <property type="term" value="F:homoserine dehydrogenase activity"/>
    <property type="evidence" value="ECO:0007669"/>
    <property type="project" value="UniProtKB-EC"/>
</dbReference>
<dbReference type="GO" id="GO:0009088">
    <property type="term" value="P:threonine biosynthetic process"/>
    <property type="evidence" value="ECO:0007669"/>
    <property type="project" value="UniProtKB-UniPathway"/>
</dbReference>
<dbReference type="GO" id="GO:0009086">
    <property type="term" value="P:methionine biosynthetic process"/>
    <property type="evidence" value="ECO:0007669"/>
    <property type="project" value="UniProtKB-KW"/>
</dbReference>
<feature type="domain" description="Homoserine dehydrogenase catalytic" evidence="12">
    <location>
        <begin position="128"/>
        <end position="305"/>
    </location>
</feature>
<feature type="domain" description="Aspartate/homoserine dehydrogenase NAD-binding" evidence="13">
    <location>
        <begin position="10"/>
        <end position="120"/>
    </location>
</feature>
<gene>
    <name evidence="14" type="ORF">SAMN05216290_0369</name>
</gene>